<protein>
    <submittedName>
        <fullName evidence="3">Predicted integral membrane protein</fullName>
    </submittedName>
</protein>
<evidence type="ECO:0000313" key="4">
    <source>
        <dbReference type="Proteomes" id="UP000248741"/>
    </source>
</evidence>
<feature type="transmembrane region" description="Helical" evidence="2">
    <location>
        <begin position="345"/>
        <end position="365"/>
    </location>
</feature>
<evidence type="ECO:0000313" key="3">
    <source>
        <dbReference type="EMBL" id="SQG50460.1"/>
    </source>
</evidence>
<reference evidence="3 4" key="1">
    <citation type="submission" date="2018-06" db="EMBL/GenBank/DDBJ databases">
        <authorList>
            <consortium name="Pathogen Informatics"/>
            <person name="Doyle S."/>
        </authorList>
    </citation>
    <scope>NUCLEOTIDE SEQUENCE [LARGE SCALE GENOMIC DNA]</scope>
    <source>
        <strain evidence="3 4">NCTC7908</strain>
    </source>
</reference>
<evidence type="ECO:0000256" key="1">
    <source>
        <dbReference type="SAM" id="MobiDB-lite"/>
    </source>
</evidence>
<name>A0ABD7MRH7_CORUL</name>
<evidence type="ECO:0000256" key="2">
    <source>
        <dbReference type="SAM" id="Phobius"/>
    </source>
</evidence>
<feature type="transmembrane region" description="Helical" evidence="2">
    <location>
        <begin position="385"/>
        <end position="406"/>
    </location>
</feature>
<feature type="transmembrane region" description="Helical" evidence="2">
    <location>
        <begin position="159"/>
        <end position="183"/>
    </location>
</feature>
<feature type="transmembrane region" description="Helical" evidence="2">
    <location>
        <begin position="121"/>
        <end position="139"/>
    </location>
</feature>
<feature type="region of interest" description="Disordered" evidence="1">
    <location>
        <begin position="420"/>
        <end position="505"/>
    </location>
</feature>
<feature type="transmembrane region" description="Helical" evidence="2">
    <location>
        <begin position="195"/>
        <end position="215"/>
    </location>
</feature>
<keyword evidence="2" id="KW-0812">Transmembrane</keyword>
<dbReference type="EMBL" id="LS483400">
    <property type="protein sequence ID" value="SQG50460.1"/>
    <property type="molecule type" value="Genomic_DNA"/>
</dbReference>
<feature type="transmembrane region" description="Helical" evidence="2">
    <location>
        <begin position="323"/>
        <end position="340"/>
    </location>
</feature>
<dbReference type="Proteomes" id="UP000248741">
    <property type="component" value="Chromosome 1"/>
</dbReference>
<organism evidence="3 4">
    <name type="scientific">Corynebacterium ulcerans</name>
    <dbReference type="NCBI Taxonomy" id="65058"/>
    <lineage>
        <taxon>Bacteria</taxon>
        <taxon>Bacillati</taxon>
        <taxon>Actinomycetota</taxon>
        <taxon>Actinomycetes</taxon>
        <taxon>Mycobacteriales</taxon>
        <taxon>Corynebacteriaceae</taxon>
        <taxon>Corynebacterium</taxon>
    </lineage>
</organism>
<feature type="transmembrane region" description="Helical" evidence="2">
    <location>
        <begin position="271"/>
        <end position="291"/>
    </location>
</feature>
<feature type="transmembrane region" description="Helical" evidence="2">
    <location>
        <begin position="298"/>
        <end position="317"/>
    </location>
</feature>
<sequence length="505" mass="55650">MLSVGRRVHVVKKLIPSTALVSLVLWLLWVASRVTLVRLVLQETSPVGDVKYYFVGVFRLVPGALKEYPEVGTWPINLLGWITGSNLEHFIIGFVIMCLLVDALFYAFLVTSRWRGRIIAALYWCLFGLATMQVFILRLDIVPGVLVGLAALSLFSHPYVASWVLAFATSMKLWPGVLAAGLVGKFSSGKSWLRLLSFAVALVAFGSIVYIQGGWERLLSPLTYQSDRGLQIESLPATLFMYRAIASPEEYEVFYATSKSFEIVGPGVDTAATISTWLMGATVVFAFLWALKHFLFGTWRAYPTLCWSIAVVLLLIVTNKVLSPQYIIWVGPLVAIALLVKPKSVFAVIEALFMIALAYFSWQVYPQNYPSIMQVPFDHTNGVNALVIRNVLYLVATVIALVWAIWASVVDRDPTLATTKAAEALPPSPERAEESPTTEIAPLPATEKPSPQAHLPVGTHSHAVQQATDWAAQAPRIVSDQSSYSGRPVTFPPNTPQTPRQNTGK</sequence>
<accession>A0ABD7MRH7</accession>
<gene>
    <name evidence="3" type="ORF">NCTC7908_00614</name>
</gene>
<dbReference type="AlphaFoldDB" id="A0ABD7MRH7"/>
<keyword evidence="2" id="KW-1133">Transmembrane helix</keyword>
<proteinExistence type="predicted"/>
<feature type="transmembrane region" description="Helical" evidence="2">
    <location>
        <begin position="90"/>
        <end position="109"/>
    </location>
</feature>
<keyword evidence="2" id="KW-0472">Membrane</keyword>